<evidence type="ECO:0000256" key="3">
    <source>
        <dbReference type="ARBA" id="ARBA00022475"/>
    </source>
</evidence>
<accession>A0A1H8G4D0</accession>
<dbReference type="RefSeq" id="WP_089969559.1">
    <property type="nucleotide sequence ID" value="NZ_FOCQ01000010.1"/>
</dbReference>
<keyword evidence="5 9" id="KW-0812">Transmembrane</keyword>
<dbReference type="Proteomes" id="UP000199695">
    <property type="component" value="Unassembled WGS sequence"/>
</dbReference>
<reference evidence="10 11" key="1">
    <citation type="submission" date="2016-10" db="EMBL/GenBank/DDBJ databases">
        <authorList>
            <person name="de Groot N.N."/>
        </authorList>
    </citation>
    <scope>NUCLEOTIDE SEQUENCE [LARGE SCALE GENOMIC DNA]</scope>
    <source>
        <strain evidence="10 11">DSM 46701</strain>
    </source>
</reference>
<dbReference type="InterPro" id="IPR004684">
    <property type="entry name" value="2keto-3dGluconate_permease"/>
</dbReference>
<evidence type="ECO:0000313" key="11">
    <source>
        <dbReference type="Proteomes" id="UP000199695"/>
    </source>
</evidence>
<dbReference type="AlphaFoldDB" id="A0A1H8G4D0"/>
<evidence type="ECO:0000256" key="5">
    <source>
        <dbReference type="ARBA" id="ARBA00022692"/>
    </source>
</evidence>
<evidence type="ECO:0000256" key="6">
    <source>
        <dbReference type="ARBA" id="ARBA00022847"/>
    </source>
</evidence>
<protein>
    <recommendedName>
        <fullName evidence="9">2-keto-3-deoxygluconate permease</fullName>
        <shortName evidence="9">KDG permease</shortName>
    </recommendedName>
</protein>
<dbReference type="GO" id="GO:0015649">
    <property type="term" value="F:2-keto-3-deoxygluconate:proton symporter activity"/>
    <property type="evidence" value="ECO:0007669"/>
    <property type="project" value="UniProtKB-UniRule"/>
</dbReference>
<gene>
    <name evidence="9" type="primary">kdgT</name>
    <name evidence="10" type="ORF">SAMN05444955_11060</name>
</gene>
<keyword evidence="4 9" id="KW-0762">Sugar transport</keyword>
<feature type="transmembrane region" description="Helical" evidence="9">
    <location>
        <begin position="166"/>
        <end position="187"/>
    </location>
</feature>
<dbReference type="OrthoDB" id="2833at2"/>
<keyword evidence="2 9" id="KW-0813">Transport</keyword>
<dbReference type="HAMAP" id="MF_00070">
    <property type="entry name" value="KdgT"/>
    <property type="match status" value="1"/>
</dbReference>
<feature type="transmembrane region" description="Helical" evidence="9">
    <location>
        <begin position="285"/>
        <end position="309"/>
    </location>
</feature>
<dbReference type="GO" id="GO:0005886">
    <property type="term" value="C:plasma membrane"/>
    <property type="evidence" value="ECO:0007669"/>
    <property type="project" value="UniProtKB-SubCell"/>
</dbReference>
<proteinExistence type="inferred from homology"/>
<keyword evidence="7 9" id="KW-1133">Transmembrane helix</keyword>
<feature type="transmembrane region" description="Helical" evidence="9">
    <location>
        <begin position="139"/>
        <end position="160"/>
    </location>
</feature>
<feature type="transmembrane region" description="Helical" evidence="9">
    <location>
        <begin position="12"/>
        <end position="29"/>
    </location>
</feature>
<comment type="similarity">
    <text evidence="1 9">Belongs to the KdgT transporter family.</text>
</comment>
<evidence type="ECO:0000256" key="9">
    <source>
        <dbReference type="HAMAP-Rule" id="MF_00070"/>
    </source>
</evidence>
<comment type="function">
    <text evidence="9">Catalyzes the proton-dependent uptake of 2-keto-3-deoxygluconate (KDG) into the cell.</text>
</comment>
<organism evidence="10 11">
    <name type="scientific">Lihuaxuella thermophila</name>
    <dbReference type="NCBI Taxonomy" id="1173111"/>
    <lineage>
        <taxon>Bacteria</taxon>
        <taxon>Bacillati</taxon>
        <taxon>Bacillota</taxon>
        <taxon>Bacilli</taxon>
        <taxon>Bacillales</taxon>
        <taxon>Thermoactinomycetaceae</taxon>
        <taxon>Lihuaxuella</taxon>
    </lineage>
</organism>
<evidence type="ECO:0000256" key="2">
    <source>
        <dbReference type="ARBA" id="ARBA00022448"/>
    </source>
</evidence>
<evidence type="ECO:0000256" key="7">
    <source>
        <dbReference type="ARBA" id="ARBA00022989"/>
    </source>
</evidence>
<feature type="transmembrane region" description="Helical" evidence="9">
    <location>
        <begin position="74"/>
        <end position="93"/>
    </location>
</feature>
<comment type="subcellular location">
    <subcellularLocation>
        <location evidence="9">Cell membrane</location>
        <topology evidence="9">Multi-pass membrane protein</topology>
    </subcellularLocation>
</comment>
<keyword evidence="11" id="KW-1185">Reference proteome</keyword>
<dbReference type="Pfam" id="PF03812">
    <property type="entry name" value="KdgT"/>
    <property type="match status" value="1"/>
</dbReference>
<feature type="transmembrane region" description="Helical" evidence="9">
    <location>
        <begin position="99"/>
        <end position="118"/>
    </location>
</feature>
<keyword evidence="8 9" id="KW-0472">Membrane</keyword>
<comment type="catalytic activity">
    <reaction evidence="9">
        <text>2-dehydro-3-deoxy-D-gluconate(in) + H(+)(in) = 2-dehydro-3-deoxy-D-gluconate(out) + H(+)(out)</text>
        <dbReference type="Rhea" id="RHEA:29943"/>
        <dbReference type="ChEBI" id="CHEBI:15378"/>
        <dbReference type="ChEBI" id="CHEBI:57990"/>
    </reaction>
</comment>
<feature type="transmembrane region" description="Helical" evidence="9">
    <location>
        <begin position="194"/>
        <end position="214"/>
    </location>
</feature>
<evidence type="ECO:0000256" key="4">
    <source>
        <dbReference type="ARBA" id="ARBA00022597"/>
    </source>
</evidence>
<name>A0A1H8G4D0_9BACL</name>
<feature type="transmembrane region" description="Helical" evidence="9">
    <location>
        <begin position="220"/>
        <end position="244"/>
    </location>
</feature>
<evidence type="ECO:0000256" key="1">
    <source>
        <dbReference type="ARBA" id="ARBA00006430"/>
    </source>
</evidence>
<keyword evidence="6 9" id="KW-0769">Symport</keyword>
<feature type="transmembrane region" description="Helical" evidence="9">
    <location>
        <begin position="256"/>
        <end position="279"/>
    </location>
</feature>
<evidence type="ECO:0000313" key="10">
    <source>
        <dbReference type="EMBL" id="SEN38739.1"/>
    </source>
</evidence>
<keyword evidence="3 9" id="KW-1003">Cell membrane</keyword>
<feature type="transmembrane region" description="Helical" evidence="9">
    <location>
        <begin position="41"/>
        <end position="62"/>
    </location>
</feature>
<dbReference type="EMBL" id="FOCQ01000010">
    <property type="protein sequence ID" value="SEN38739.1"/>
    <property type="molecule type" value="Genomic_DNA"/>
</dbReference>
<evidence type="ECO:0000256" key="8">
    <source>
        <dbReference type="ARBA" id="ARBA00023136"/>
    </source>
</evidence>
<dbReference type="STRING" id="1173111.SAMN05444955_11060"/>
<sequence>MNIKATIERVPGGMMIVPLLLGAIIHTLFPDAADTFGSFTGALLTGALPILAVFYVCMGATIDFRATPYILKKGGALLATKVGIAALTGVIAARFLGDGMISGGLFAGLSVLAIVAAMNDTNGGLYMALMGQFGKKEDVGAYSIMSLESGPFFTMVTLGVAGLAAFPWQTLVGAILPLVVGMILGNLDKDLRDFLGKAVPVMVPFFSFALGAGLDLNNVWKAGLLGVLLGVAVVLITGTALWTVDRLTGGNGVAGLAAASTAGNAAGVPAAVAAANSVYAPVAPAATALVASSVIVTAILVPIVTAWWAKRVGAGR</sequence>